<evidence type="ECO:0000256" key="6">
    <source>
        <dbReference type="ARBA" id="ARBA00022723"/>
    </source>
</evidence>
<evidence type="ECO:0000256" key="3">
    <source>
        <dbReference type="ARBA" id="ARBA00011958"/>
    </source>
</evidence>
<keyword evidence="8 10" id="KW-0119">Carbohydrate metabolism</keyword>
<dbReference type="InterPro" id="IPR001998">
    <property type="entry name" value="Xylose_isomerase"/>
</dbReference>
<evidence type="ECO:0000256" key="8">
    <source>
        <dbReference type="ARBA" id="ARBA00023277"/>
    </source>
</evidence>
<evidence type="ECO:0000256" key="12">
    <source>
        <dbReference type="RuleBase" id="RU000610"/>
    </source>
</evidence>
<feature type="active site" evidence="10">
    <location>
        <position position="102"/>
    </location>
</feature>
<keyword evidence="10" id="KW-0460">Magnesium</keyword>
<feature type="binding site" evidence="10">
    <location>
        <position position="269"/>
    </location>
    <ligand>
        <name>Mg(2+)</name>
        <dbReference type="ChEBI" id="CHEBI:18420"/>
        <label>2</label>
    </ligand>
</feature>
<feature type="binding site" evidence="10">
    <location>
        <position position="230"/>
    </location>
    <ligand>
        <name>Mg(2+)</name>
        <dbReference type="ChEBI" id="CHEBI:18420"/>
        <label>1</label>
    </ligand>
</feature>
<dbReference type="NCBIfam" id="NF003998">
    <property type="entry name" value="PRK05474.1"/>
    <property type="match status" value="1"/>
</dbReference>
<accession>A0A7U4DL46</accession>
<dbReference type="PANTHER" id="PTHR48408:SF1">
    <property type="entry name" value="XYLOSE ISOMERASE"/>
    <property type="match status" value="1"/>
</dbReference>
<keyword evidence="10" id="KW-0963">Cytoplasm</keyword>
<dbReference type="EMBL" id="CP002293">
    <property type="protein sequence ID" value="ADP74920.1"/>
    <property type="molecule type" value="Genomic_DNA"/>
</dbReference>
<dbReference type="GO" id="GO:0000287">
    <property type="term" value="F:magnesium ion binding"/>
    <property type="evidence" value="ECO:0007669"/>
    <property type="project" value="UniProtKB-UniRule"/>
</dbReference>
<keyword evidence="5 10" id="KW-0859">Xylose metabolism</keyword>
<evidence type="ECO:0000256" key="1">
    <source>
        <dbReference type="ARBA" id="ARBA00005765"/>
    </source>
</evidence>
<dbReference type="KEGG" id="gmc:GY4MC1_2184"/>
<feature type="binding site" evidence="10">
    <location>
        <position position="307"/>
    </location>
    <ligand>
        <name>Mg(2+)</name>
        <dbReference type="ChEBI" id="CHEBI:18420"/>
        <label>2</label>
    </ligand>
</feature>
<dbReference type="GO" id="GO:0009045">
    <property type="term" value="F:xylose isomerase activity"/>
    <property type="evidence" value="ECO:0007669"/>
    <property type="project" value="UniProtKB-UniRule"/>
</dbReference>
<feature type="binding site" evidence="10">
    <location>
        <position position="305"/>
    </location>
    <ligand>
        <name>Mg(2+)</name>
        <dbReference type="ChEBI" id="CHEBI:18420"/>
        <label>2</label>
    </ligand>
</feature>
<evidence type="ECO:0000256" key="11">
    <source>
        <dbReference type="RuleBase" id="RU000609"/>
    </source>
</evidence>
<dbReference type="SUPFAM" id="SSF51658">
    <property type="entry name" value="Xylose isomerase-like"/>
    <property type="match status" value="1"/>
</dbReference>
<feature type="binding site" evidence="10">
    <location>
        <position position="266"/>
    </location>
    <ligand>
        <name>Mg(2+)</name>
        <dbReference type="ChEBI" id="CHEBI:18420"/>
        <label>2</label>
    </ligand>
</feature>
<comment type="subcellular location">
    <subcellularLocation>
        <location evidence="10 12">Cytoplasm</location>
    </subcellularLocation>
</comment>
<dbReference type="FunFam" id="3.20.20.150:FF:000002">
    <property type="entry name" value="Xylose isomerase"/>
    <property type="match status" value="1"/>
</dbReference>
<dbReference type="HAMAP" id="MF_00455">
    <property type="entry name" value="Xylose_isom_A"/>
    <property type="match status" value="1"/>
</dbReference>
<dbReference type="EC" id="5.3.1.5" evidence="3 10"/>
<protein>
    <recommendedName>
        <fullName evidence="4 10">Xylose isomerase</fullName>
        <ecNumber evidence="3 10">5.3.1.5</ecNumber>
    </recommendedName>
</protein>
<evidence type="ECO:0000256" key="2">
    <source>
        <dbReference type="ARBA" id="ARBA00011881"/>
    </source>
</evidence>
<dbReference type="AlphaFoldDB" id="A0A7U4DL46"/>
<proteinExistence type="inferred from homology"/>
<evidence type="ECO:0000256" key="10">
    <source>
        <dbReference type="HAMAP-Rule" id="MF_00455"/>
    </source>
</evidence>
<evidence type="ECO:0000256" key="9">
    <source>
        <dbReference type="ARBA" id="ARBA00033659"/>
    </source>
</evidence>
<evidence type="ECO:0000256" key="5">
    <source>
        <dbReference type="ARBA" id="ARBA00022629"/>
    </source>
</evidence>
<dbReference type="GO" id="GO:0042732">
    <property type="term" value="P:D-xylose metabolic process"/>
    <property type="evidence" value="ECO:0007669"/>
    <property type="project" value="UniProtKB-UniRule"/>
</dbReference>
<sequence length="441" mass="50142">MPYFDNISTIAYEGPASKNPLAFKFYNPEEKVGDKTMEEHLRFSVAYWHTFTGDGSDPFGAGNMIRPWNKYSGMDLAKARVEAAFEFFEKLNIPFFCFHDVDIAPEGETLKETYKNLDIIVDMIEEYMKTSKTKLLWNTANLFTHPRFVHGAATSCNADVFAYAAAKVKKGLEIAKRLGAENYVFWGGREGYETLLNTDMKLELDNLARFLHMAVDYAKEIGFDGQFLIEPKPKEPTKHQYDFDVATALAFLQTYGLKDYFKFNIEANHATLAGHTFEHELRVARIHGMLGSVDANQGDMLLGWDTDEFPTDLYSTTLAMYEILKNGGLGRGGLNFDAKVRRGSFEPEDLFYAHIAGMDSFAVGLKVAHRLIEDRVFDEFIEERYKSYTEGIGREIVEGTADFHKLEAHALQLGEIQNQSGRQERLKTLLNQYLLEVCAAR</sequence>
<dbReference type="GO" id="GO:0005737">
    <property type="term" value="C:cytoplasm"/>
    <property type="evidence" value="ECO:0007669"/>
    <property type="project" value="UniProtKB-SubCell"/>
</dbReference>
<feature type="binding site" evidence="10">
    <location>
        <position position="266"/>
    </location>
    <ligand>
        <name>Mg(2+)</name>
        <dbReference type="ChEBI" id="CHEBI:18420"/>
        <label>1</label>
    </ligand>
</feature>
<evidence type="ECO:0000313" key="13">
    <source>
        <dbReference type="EMBL" id="ADP74920.1"/>
    </source>
</evidence>
<evidence type="ECO:0000256" key="4">
    <source>
        <dbReference type="ARBA" id="ARBA00018232"/>
    </source>
</evidence>
<reference evidence="13" key="1">
    <citation type="submission" date="2010-10" db="EMBL/GenBank/DDBJ databases">
        <title>Complete sequence of chromosome of Geobacillus sp. Y4.1MC1.</title>
        <authorList>
            <consortium name="US DOE Joint Genome Institute"/>
            <person name="Lucas S."/>
            <person name="Copeland A."/>
            <person name="Lapidus A."/>
            <person name="Cheng J.-F."/>
            <person name="Bruce D."/>
            <person name="Goodwin L."/>
            <person name="Pitluck S."/>
            <person name="Chertkov O."/>
            <person name="Zhang X."/>
            <person name="Detter J.C."/>
            <person name="Han C."/>
            <person name="Tapia R."/>
            <person name="Land M."/>
            <person name="Hauser L."/>
            <person name="Jeffries C."/>
            <person name="Kyrpides N."/>
            <person name="Ivanova N."/>
            <person name="Ovchinnikova G."/>
            <person name="Brumm P."/>
            <person name="Mead D."/>
            <person name="Woyke T."/>
        </authorList>
    </citation>
    <scope>NUCLEOTIDE SEQUENCE [LARGE SCALE GENOMIC DNA]</scope>
    <source>
        <strain evidence="13">Y4.1MC1</strain>
    </source>
</reference>
<dbReference type="NCBIfam" id="TIGR02630">
    <property type="entry name" value="xylose_isom_A"/>
    <property type="match status" value="1"/>
</dbReference>
<dbReference type="InterPro" id="IPR013452">
    <property type="entry name" value="Xylose_isom_bac"/>
</dbReference>
<keyword evidence="7 10" id="KW-0413">Isomerase</keyword>
<comment type="catalytic activity">
    <reaction evidence="9 10 11">
        <text>alpha-D-xylose = alpha-D-xylulofuranose</text>
        <dbReference type="Rhea" id="RHEA:22816"/>
        <dbReference type="ChEBI" id="CHEBI:28518"/>
        <dbReference type="ChEBI" id="CHEBI:188998"/>
        <dbReference type="EC" id="5.3.1.5"/>
    </reaction>
</comment>
<dbReference type="PROSITE" id="PS51415">
    <property type="entry name" value="XYLOSE_ISOMERASE"/>
    <property type="match status" value="1"/>
</dbReference>
<dbReference type="SMR" id="A0A7U4DL46"/>
<feature type="active site" evidence="10">
    <location>
        <position position="99"/>
    </location>
</feature>
<evidence type="ECO:0000256" key="7">
    <source>
        <dbReference type="ARBA" id="ARBA00023235"/>
    </source>
</evidence>
<dbReference type="Gene3D" id="3.20.20.150">
    <property type="entry name" value="Divalent-metal-dependent TIM barrel enzymes"/>
    <property type="match status" value="1"/>
</dbReference>
<comment type="similarity">
    <text evidence="1 10 11">Belongs to the xylose isomerase family.</text>
</comment>
<dbReference type="PRINTS" id="PR00688">
    <property type="entry name" value="XYLOSISMRASE"/>
</dbReference>
<organism evidence="13">
    <name type="scientific">Geobacillus sp. (strain Y4.1MC1)</name>
    <dbReference type="NCBI Taxonomy" id="581103"/>
    <lineage>
        <taxon>Bacteria</taxon>
        <taxon>Bacillati</taxon>
        <taxon>Bacillota</taxon>
        <taxon>Bacilli</taxon>
        <taxon>Bacillales</taxon>
        <taxon>Anoxybacillaceae</taxon>
        <taxon>Geobacillus</taxon>
    </lineage>
</organism>
<comment type="subunit">
    <text evidence="2 10 12">Homotetramer.</text>
</comment>
<dbReference type="InterPro" id="IPR036237">
    <property type="entry name" value="Xyl_isomerase-like_sf"/>
</dbReference>
<comment type="cofactor">
    <cofactor evidence="10">
        <name>Mg(2+)</name>
        <dbReference type="ChEBI" id="CHEBI:18420"/>
    </cofactor>
    <text evidence="10">Binds 2 magnesium ions per subunit.</text>
</comment>
<feature type="binding site" evidence="10">
    <location>
        <position position="337"/>
    </location>
    <ligand>
        <name>Mg(2+)</name>
        <dbReference type="ChEBI" id="CHEBI:18420"/>
        <label>1</label>
    </ligand>
</feature>
<keyword evidence="6 10" id="KW-0479">Metal-binding</keyword>
<name>A0A7U4DL46_GEOS0</name>
<feature type="binding site" evidence="10">
    <location>
        <position position="294"/>
    </location>
    <ligand>
        <name>Mg(2+)</name>
        <dbReference type="ChEBI" id="CHEBI:18420"/>
        <label>1</label>
    </ligand>
</feature>
<dbReference type="PANTHER" id="PTHR48408">
    <property type="match status" value="1"/>
</dbReference>
<gene>
    <name evidence="10" type="primary">xylA</name>
    <name evidence="13" type="ORF">GY4MC1_2184</name>
</gene>